<dbReference type="Proteomes" id="UP001549320">
    <property type="component" value="Unassembled WGS sequence"/>
</dbReference>
<name>A0ABV2QGE7_9BURK</name>
<accession>A0ABV2QGE7</accession>
<evidence type="ECO:0000256" key="1">
    <source>
        <dbReference type="ARBA" id="ARBA00004442"/>
    </source>
</evidence>
<evidence type="ECO:0000313" key="9">
    <source>
        <dbReference type="Proteomes" id="UP001549320"/>
    </source>
</evidence>
<dbReference type="NCBIfam" id="TIGR02516">
    <property type="entry name" value="type_III_yscC"/>
    <property type="match status" value="1"/>
</dbReference>
<evidence type="ECO:0000313" key="8">
    <source>
        <dbReference type="EMBL" id="MET4580112.1"/>
    </source>
</evidence>
<proteinExistence type="inferred from homology"/>
<dbReference type="InterPro" id="IPR050810">
    <property type="entry name" value="Bact_Secretion_Sys_Channel"/>
</dbReference>
<keyword evidence="3" id="KW-0653">Protein transport</keyword>
<gene>
    <name evidence="3" type="primary">sctC</name>
    <name evidence="8" type="ORF">ABIE13_005251</name>
</gene>
<dbReference type="Pfam" id="PF00263">
    <property type="entry name" value="Secretin"/>
    <property type="match status" value="1"/>
</dbReference>
<feature type="region of interest" description="Disordered" evidence="5">
    <location>
        <begin position="1"/>
        <end position="27"/>
    </location>
</feature>
<keyword evidence="9" id="KW-1185">Reference proteome</keyword>
<dbReference type="InterPro" id="IPR003522">
    <property type="entry name" value="T3SS_OM_pore_YscC"/>
</dbReference>
<reference evidence="8 9" key="1">
    <citation type="submission" date="2024-06" db="EMBL/GenBank/DDBJ databases">
        <title>Sorghum-associated microbial communities from plants grown in Nebraska, USA.</title>
        <authorList>
            <person name="Schachtman D."/>
        </authorList>
    </citation>
    <scope>NUCLEOTIDE SEQUENCE [LARGE SCALE GENOMIC DNA]</scope>
    <source>
        <strain evidence="8 9">2709</strain>
    </source>
</reference>
<keyword evidence="3" id="KW-0811">Translocation</keyword>
<evidence type="ECO:0000256" key="2">
    <source>
        <dbReference type="ARBA" id="ARBA00022729"/>
    </source>
</evidence>
<feature type="region of interest" description="Disordered" evidence="5">
    <location>
        <begin position="617"/>
        <end position="677"/>
    </location>
</feature>
<comment type="similarity">
    <text evidence="3">Belongs to the bacterial secretin family. T3SS SctC subfamily.</text>
</comment>
<evidence type="ECO:0000256" key="5">
    <source>
        <dbReference type="SAM" id="MobiDB-lite"/>
    </source>
</evidence>
<dbReference type="Pfam" id="PF03958">
    <property type="entry name" value="Secretin_N"/>
    <property type="match status" value="1"/>
</dbReference>
<dbReference type="PANTHER" id="PTHR30332:SF5">
    <property type="entry name" value="SPI-1 TYPE 3 SECRETION SYSTEM SECRETIN"/>
    <property type="match status" value="1"/>
</dbReference>
<sequence>MKSSSFFLLPGRPKTKSAPSGAPGIGGSALRAARERGGYFLTRHRLASVAAAVMLAATAPAAYAGPPPWGDASYNYYADKATPLATVLREFAGSFTLTLDLSPQVTGNVNGRFQARSPSDFLNQLGGVYGFQWFTHAGTLFISRTNEVATASINSSGASIGAMREALTSLGALDPRFGWGELPQQGLALISGPPAYVAMIKRTVDSLPLVAGGQQVAVFRLKHASVDDRTMTYRDRQITTKGLAQVLRDLVTNDSASVPTANNDAVSRLAAPLRASGNPQLGPLRTADSQMTPAATLGTQALGEGQSADGVMRDGSANLVALRRRLPSIQADSRLNALIVQDTPERLPMFKALIEQLDVPTALIEIEALIIDVNSTRLDELGIAWGGRKGGLAAGFGDVSATPGALTISAAARGSGISTTSTVLDAGNYLVTRIRALESLGEATIQSRPSILTLDNTGALLDLSETFYIRATGERVATVTPVTVGTTLKVTPRFISPSGIGPTVQLDVDIEDGQIQEQQIDNLPVVRRSTVSTQALVGENQTLLIGGYNTQYVTQANDRIPVLGSIPVVGALFSHKVNSLQARERLFLIKPRVVTLPDPEPAVLPGGPVPRITAPVGRDPSADASAYQPTPAPDYPATLINPPPRAFPLARPLTSPTRAEPIQTFPASGENDIGTMK</sequence>
<dbReference type="InterPro" id="IPR038591">
    <property type="entry name" value="NolW-like_sf"/>
</dbReference>
<dbReference type="Gene3D" id="3.30.1370.120">
    <property type="match status" value="2"/>
</dbReference>
<dbReference type="RefSeq" id="WP_354448793.1">
    <property type="nucleotide sequence ID" value="NZ_JBEPSH010000014.1"/>
</dbReference>
<dbReference type="HAMAP" id="MF_02219">
    <property type="entry name" value="Type_III_secretin"/>
    <property type="match status" value="1"/>
</dbReference>
<comment type="caution">
    <text evidence="8">The sequence shown here is derived from an EMBL/GenBank/DDBJ whole genome shotgun (WGS) entry which is preliminary data.</text>
</comment>
<dbReference type="Gene3D" id="3.55.50.30">
    <property type="match status" value="1"/>
</dbReference>
<feature type="domain" description="NolW-like" evidence="7">
    <location>
        <begin position="216"/>
        <end position="361"/>
    </location>
</feature>
<dbReference type="PANTHER" id="PTHR30332">
    <property type="entry name" value="PROBABLE GENERAL SECRETION PATHWAY PROTEIN D"/>
    <property type="match status" value="1"/>
</dbReference>
<comment type="function">
    <text evidence="3">Component of the type III secretion system (T3SS), also called injectisome, which is used to inject bacterial effector proteins into eukaryotic host cells. Forms a ring-shaped multimeric structure with an apparent central pore in the outer membrane.</text>
</comment>
<keyword evidence="3" id="KW-0472">Membrane</keyword>
<organism evidence="8 9">
    <name type="scientific">Ottowia thiooxydans</name>
    <dbReference type="NCBI Taxonomy" id="219182"/>
    <lineage>
        <taxon>Bacteria</taxon>
        <taxon>Pseudomonadati</taxon>
        <taxon>Pseudomonadota</taxon>
        <taxon>Betaproteobacteria</taxon>
        <taxon>Burkholderiales</taxon>
        <taxon>Comamonadaceae</taxon>
        <taxon>Ottowia</taxon>
    </lineage>
</organism>
<evidence type="ECO:0000256" key="3">
    <source>
        <dbReference type="HAMAP-Rule" id="MF_02219"/>
    </source>
</evidence>
<dbReference type="InterPro" id="IPR005644">
    <property type="entry name" value="NolW-like"/>
</dbReference>
<dbReference type="InterPro" id="IPR004846">
    <property type="entry name" value="T2SS/T3SS_dom"/>
</dbReference>
<dbReference type="PRINTS" id="PR01337">
    <property type="entry name" value="TYPE3OMGPROT"/>
</dbReference>
<comment type="subcellular location">
    <subcellularLocation>
        <location evidence="1 3 4">Cell outer membrane</location>
    </subcellularLocation>
</comment>
<feature type="domain" description="Type II/III secretion system secretin-like" evidence="6">
    <location>
        <begin position="436"/>
        <end position="594"/>
    </location>
</feature>
<protein>
    <recommendedName>
        <fullName evidence="3">Type 3 secretion system secretin</fullName>
        <shortName evidence="3">T3SS secretin</shortName>
    </recommendedName>
</protein>
<evidence type="ECO:0000259" key="6">
    <source>
        <dbReference type="Pfam" id="PF00263"/>
    </source>
</evidence>
<evidence type="ECO:0000256" key="4">
    <source>
        <dbReference type="RuleBase" id="RU004004"/>
    </source>
</evidence>
<evidence type="ECO:0000259" key="7">
    <source>
        <dbReference type="Pfam" id="PF03958"/>
    </source>
</evidence>
<keyword evidence="2 3" id="KW-0732">Signal</keyword>
<keyword evidence="3" id="KW-0998">Cell outer membrane</keyword>
<comment type="subunit">
    <text evidence="3">The core secretion machinery of the T3SS is composed of approximately 20 different proteins, including cytoplasmic components, a base, an export apparatus and a needle. This subunit is part of the base, which anchors the injectisome in the bacterial cell envelope. Forms a stable homooligomeric complex.</text>
</comment>
<dbReference type="EMBL" id="JBEPSH010000014">
    <property type="protein sequence ID" value="MET4580112.1"/>
    <property type="molecule type" value="Genomic_DNA"/>
</dbReference>
<keyword evidence="3 4" id="KW-0813">Transport</keyword>